<keyword evidence="11" id="KW-1185">Reference proteome</keyword>
<proteinExistence type="inferred from homology"/>
<sequence>MSSFNLMNIGIQALQSNSTALNVVGQNIANVNTEGYSRQRAEFGSREQLGGVQILDVSRIADQFLTRQIWSDTSSYNNALAFEGYANELDNLLASDVTSISVAMDEYFGALQTVVDDPVSLPNRELFLAEADALVRRFNDLDASLERQNDSLNGRLESSVQQVNAITSNIATLNDKLRIASASGAQINELLDQRDRALEQLSGFVNFTTVETPDTGEIDVFIGNGQPLIVGRDANPLVMTLDPADAGKLNVSLQVGRNLNEVGSQISGGQIGGLLEYRSTVLDRARDEIGIVALGFAATMNEQHGKGMDLDGELGGNLFNDLTRNVGQVLPNAGNASPLSSARIDIENAAELEASEYRLVFSGTDSFTLIRESDGRQFTPSDVEAQFSTVDGKRQMTLQVDGFELTLQTGTGGNFVQGDQVLIRPARTAASDIALALKEPRELALASPLKIEADSGNQGSGVASVEVVNGDTLKDFTMSGQPIPEIRIEFSDDGAGNLGFRLYNVTDPQNVFEIGLDGNAVVSPGALNPFTAGDSVEIENFGYSFTIDNRPDAGDGFTLSFNEGGVSDNRNALAMSDLQFAKVVDGASYQDQYGQLIERVGTQTQVAQINAQASKSVLDANIESRSSISGVNLDEEAAKLIQFQQAYQASSQLIRASQTIFDALLAAV</sequence>
<feature type="domain" description="Flagellar basal-body/hook protein C-terminal" evidence="8">
    <location>
        <begin position="627"/>
        <end position="665"/>
    </location>
</feature>
<keyword evidence="10" id="KW-0282">Flagellum</keyword>
<keyword evidence="10" id="KW-0966">Cell projection</keyword>
<accession>A0ABW1ZX68</accession>
<evidence type="ECO:0000313" key="11">
    <source>
        <dbReference type="Proteomes" id="UP001596422"/>
    </source>
</evidence>
<evidence type="ECO:0000256" key="1">
    <source>
        <dbReference type="ARBA" id="ARBA00004365"/>
    </source>
</evidence>
<dbReference type="Pfam" id="PF06429">
    <property type="entry name" value="Flg_bbr_C"/>
    <property type="match status" value="1"/>
</dbReference>
<evidence type="ECO:0000256" key="5">
    <source>
        <dbReference type="ARBA" id="ARBA00022525"/>
    </source>
</evidence>
<organism evidence="10 11">
    <name type="scientific">Marinobacterium aestuariivivens</name>
    <dbReference type="NCBI Taxonomy" id="1698799"/>
    <lineage>
        <taxon>Bacteria</taxon>
        <taxon>Pseudomonadati</taxon>
        <taxon>Pseudomonadota</taxon>
        <taxon>Gammaproteobacteria</taxon>
        <taxon>Oceanospirillales</taxon>
        <taxon>Oceanospirillaceae</taxon>
        <taxon>Marinobacterium</taxon>
    </lineage>
</organism>
<reference evidence="11" key="1">
    <citation type="journal article" date="2019" name="Int. J. Syst. Evol. Microbiol.">
        <title>The Global Catalogue of Microorganisms (GCM) 10K type strain sequencing project: providing services to taxonomists for standard genome sequencing and annotation.</title>
        <authorList>
            <consortium name="The Broad Institute Genomics Platform"/>
            <consortium name="The Broad Institute Genome Sequencing Center for Infectious Disease"/>
            <person name="Wu L."/>
            <person name="Ma J."/>
        </authorList>
    </citation>
    <scope>NUCLEOTIDE SEQUENCE [LARGE SCALE GENOMIC DNA]</scope>
    <source>
        <strain evidence="11">NBRC 111756</strain>
    </source>
</reference>
<dbReference type="SUPFAM" id="SSF64518">
    <property type="entry name" value="Phase 1 flagellin"/>
    <property type="match status" value="1"/>
</dbReference>
<keyword evidence="10" id="KW-0969">Cilium</keyword>
<dbReference type="PANTHER" id="PTHR30033:SF1">
    <property type="entry name" value="FLAGELLAR HOOK-ASSOCIATED PROTEIN 1"/>
    <property type="match status" value="1"/>
</dbReference>
<keyword evidence="5" id="KW-0964">Secreted</keyword>
<dbReference type="InterPro" id="IPR001444">
    <property type="entry name" value="Flag_bb_rod_N"/>
</dbReference>
<evidence type="ECO:0000259" key="8">
    <source>
        <dbReference type="Pfam" id="PF06429"/>
    </source>
</evidence>
<evidence type="ECO:0000259" key="7">
    <source>
        <dbReference type="Pfam" id="PF00460"/>
    </source>
</evidence>
<dbReference type="RefSeq" id="WP_379908328.1">
    <property type="nucleotide sequence ID" value="NZ_JBHSWE010000001.1"/>
</dbReference>
<dbReference type="NCBIfam" id="TIGR02492">
    <property type="entry name" value="flgK_ends"/>
    <property type="match status" value="1"/>
</dbReference>
<comment type="similarity">
    <text evidence="3">Belongs to the flagella basal body rod proteins family.</text>
</comment>
<dbReference type="Pfam" id="PF00460">
    <property type="entry name" value="Flg_bb_rod"/>
    <property type="match status" value="1"/>
</dbReference>
<evidence type="ECO:0000313" key="10">
    <source>
        <dbReference type="EMBL" id="MFC6669795.1"/>
    </source>
</evidence>
<dbReference type="InterPro" id="IPR010930">
    <property type="entry name" value="Flg_bb/hook_C_dom"/>
</dbReference>
<evidence type="ECO:0000256" key="6">
    <source>
        <dbReference type="ARBA" id="ARBA00023143"/>
    </source>
</evidence>
<evidence type="ECO:0000259" key="9">
    <source>
        <dbReference type="Pfam" id="PF22638"/>
    </source>
</evidence>
<feature type="domain" description="Flagellar hook-associated protein FlgK helical" evidence="9">
    <location>
        <begin position="87"/>
        <end position="319"/>
    </location>
</feature>
<evidence type="ECO:0000256" key="3">
    <source>
        <dbReference type="ARBA" id="ARBA00009677"/>
    </source>
</evidence>
<comment type="subcellular location">
    <subcellularLocation>
        <location evidence="1">Bacterial flagellum</location>
    </subcellularLocation>
    <subcellularLocation>
        <location evidence="2">Secreted</location>
    </subcellularLocation>
</comment>
<dbReference type="EMBL" id="JBHSWE010000001">
    <property type="protein sequence ID" value="MFC6669795.1"/>
    <property type="molecule type" value="Genomic_DNA"/>
</dbReference>
<dbReference type="Proteomes" id="UP001596422">
    <property type="component" value="Unassembled WGS sequence"/>
</dbReference>
<name>A0ABW1ZX68_9GAMM</name>
<dbReference type="PRINTS" id="PR01005">
    <property type="entry name" value="FLGHOOKAP1"/>
</dbReference>
<dbReference type="PANTHER" id="PTHR30033">
    <property type="entry name" value="FLAGELLAR HOOK-ASSOCIATED PROTEIN 1"/>
    <property type="match status" value="1"/>
</dbReference>
<evidence type="ECO:0000256" key="4">
    <source>
        <dbReference type="ARBA" id="ARBA00016244"/>
    </source>
</evidence>
<gene>
    <name evidence="10" type="primary">flgK</name>
    <name evidence="10" type="ORF">ACFQDL_06630</name>
</gene>
<evidence type="ECO:0000256" key="2">
    <source>
        <dbReference type="ARBA" id="ARBA00004613"/>
    </source>
</evidence>
<protein>
    <recommendedName>
        <fullName evidence="4">Flagellar hook-associated protein 1</fullName>
    </recommendedName>
</protein>
<feature type="domain" description="Flagellar basal body rod protein N-terminal" evidence="7">
    <location>
        <begin position="7"/>
        <end position="36"/>
    </location>
</feature>
<dbReference type="InterPro" id="IPR002371">
    <property type="entry name" value="FlgK"/>
</dbReference>
<dbReference type="Pfam" id="PF22638">
    <property type="entry name" value="FlgK_D1"/>
    <property type="match status" value="1"/>
</dbReference>
<comment type="caution">
    <text evidence="10">The sequence shown here is derived from an EMBL/GenBank/DDBJ whole genome shotgun (WGS) entry which is preliminary data.</text>
</comment>
<dbReference type="InterPro" id="IPR053927">
    <property type="entry name" value="FlgK_helical"/>
</dbReference>
<keyword evidence="6" id="KW-0975">Bacterial flagellum</keyword>